<keyword evidence="4" id="KW-1185">Reference proteome</keyword>
<evidence type="ECO:0000313" key="3">
    <source>
        <dbReference type="EMBL" id="KAJ7066851.1"/>
    </source>
</evidence>
<organism evidence="3 4">
    <name type="scientific">Mycena belliarum</name>
    <dbReference type="NCBI Taxonomy" id="1033014"/>
    <lineage>
        <taxon>Eukaryota</taxon>
        <taxon>Fungi</taxon>
        <taxon>Dikarya</taxon>
        <taxon>Basidiomycota</taxon>
        <taxon>Agaricomycotina</taxon>
        <taxon>Agaricomycetes</taxon>
        <taxon>Agaricomycetidae</taxon>
        <taxon>Agaricales</taxon>
        <taxon>Marasmiineae</taxon>
        <taxon>Mycenaceae</taxon>
        <taxon>Mycena</taxon>
    </lineage>
</organism>
<dbReference type="EMBL" id="JARJCN010000160">
    <property type="protein sequence ID" value="KAJ7066851.1"/>
    <property type="molecule type" value="Genomic_DNA"/>
</dbReference>
<sequence>MCHTLACAIRFGFARSWPLRAMHACGPGPQCACALCPATCACARCLKHGLERTGGAERGGQATRRGTGGGRTVTGPAVRREGRGESRTAAQDGGACSRERVRTRRPGCRTDERTQYGPLPTGCKRLGAHAKGGGGAR</sequence>
<keyword evidence="2" id="KW-0732">Signal</keyword>
<name>A0AAD6TL66_9AGAR</name>
<evidence type="ECO:0000256" key="1">
    <source>
        <dbReference type="SAM" id="MobiDB-lite"/>
    </source>
</evidence>
<dbReference type="Proteomes" id="UP001222325">
    <property type="component" value="Unassembled WGS sequence"/>
</dbReference>
<proteinExistence type="predicted"/>
<protein>
    <submittedName>
        <fullName evidence="3">Uncharacterized protein</fullName>
    </submittedName>
</protein>
<dbReference type="AlphaFoldDB" id="A0AAD6TL66"/>
<comment type="caution">
    <text evidence="3">The sequence shown here is derived from an EMBL/GenBank/DDBJ whole genome shotgun (WGS) entry which is preliminary data.</text>
</comment>
<evidence type="ECO:0000256" key="2">
    <source>
        <dbReference type="SAM" id="SignalP"/>
    </source>
</evidence>
<gene>
    <name evidence="3" type="ORF">B0H15DRAFT_159768</name>
</gene>
<feature type="signal peptide" evidence="2">
    <location>
        <begin position="1"/>
        <end position="16"/>
    </location>
</feature>
<evidence type="ECO:0000313" key="4">
    <source>
        <dbReference type="Proteomes" id="UP001222325"/>
    </source>
</evidence>
<reference evidence="3" key="1">
    <citation type="submission" date="2023-03" db="EMBL/GenBank/DDBJ databases">
        <title>Massive genome expansion in bonnet fungi (Mycena s.s.) driven by repeated elements and novel gene families across ecological guilds.</title>
        <authorList>
            <consortium name="Lawrence Berkeley National Laboratory"/>
            <person name="Harder C.B."/>
            <person name="Miyauchi S."/>
            <person name="Viragh M."/>
            <person name="Kuo A."/>
            <person name="Thoen E."/>
            <person name="Andreopoulos B."/>
            <person name="Lu D."/>
            <person name="Skrede I."/>
            <person name="Drula E."/>
            <person name="Henrissat B."/>
            <person name="Morin E."/>
            <person name="Kohler A."/>
            <person name="Barry K."/>
            <person name="LaButti K."/>
            <person name="Morin E."/>
            <person name="Salamov A."/>
            <person name="Lipzen A."/>
            <person name="Mereny Z."/>
            <person name="Hegedus B."/>
            <person name="Baldrian P."/>
            <person name="Stursova M."/>
            <person name="Weitz H."/>
            <person name="Taylor A."/>
            <person name="Grigoriev I.V."/>
            <person name="Nagy L.G."/>
            <person name="Martin F."/>
            <person name="Kauserud H."/>
        </authorList>
    </citation>
    <scope>NUCLEOTIDE SEQUENCE</scope>
    <source>
        <strain evidence="3">CBHHK173m</strain>
    </source>
</reference>
<feature type="region of interest" description="Disordered" evidence="1">
    <location>
        <begin position="54"/>
        <end position="137"/>
    </location>
</feature>
<accession>A0AAD6TL66</accession>
<feature type="chain" id="PRO_5042297709" evidence="2">
    <location>
        <begin position="17"/>
        <end position="137"/>
    </location>
</feature>